<keyword evidence="2" id="KW-1185">Reference proteome</keyword>
<comment type="caution">
    <text evidence="1">The sequence shown here is derived from an EMBL/GenBank/DDBJ whole genome shotgun (WGS) entry which is preliminary data.</text>
</comment>
<gene>
    <name evidence="1" type="ORF">V1525DRAFT_456773</name>
</gene>
<evidence type="ECO:0000313" key="2">
    <source>
        <dbReference type="Proteomes" id="UP001433508"/>
    </source>
</evidence>
<name>A0ACC3T0M9_LIPKO</name>
<evidence type="ECO:0000313" key="1">
    <source>
        <dbReference type="EMBL" id="KAK9237451.1"/>
    </source>
</evidence>
<proteinExistence type="predicted"/>
<sequence length="217" mass="24827">MSARRLIMRQKRGEALSDDEIRILEDYRLKERLRQRQLRVRKHKELSDAKATQQQENDNRNVMDIVSILQELPFERRRQSDDRATYDNGVRKPRQSEDSQVQLASVDDSRSGNRKEDKQPEHWHSPTASADDQKHASASEDLGQKNQPNANSQDPLVPYTVLIPKSAIGAFYCVYCAFMAGHSVTLPNQGAGEQYFPDQKMVMAPPPPQMSSSINYN</sequence>
<organism evidence="1 2">
    <name type="scientific">Lipomyces kononenkoae</name>
    <name type="common">Yeast</name>
    <dbReference type="NCBI Taxonomy" id="34357"/>
    <lineage>
        <taxon>Eukaryota</taxon>
        <taxon>Fungi</taxon>
        <taxon>Dikarya</taxon>
        <taxon>Ascomycota</taxon>
        <taxon>Saccharomycotina</taxon>
        <taxon>Lipomycetes</taxon>
        <taxon>Lipomycetales</taxon>
        <taxon>Lipomycetaceae</taxon>
        <taxon>Lipomyces</taxon>
    </lineage>
</organism>
<accession>A0ACC3T0M9</accession>
<dbReference type="EMBL" id="MU971369">
    <property type="protein sequence ID" value="KAK9237451.1"/>
    <property type="molecule type" value="Genomic_DNA"/>
</dbReference>
<reference evidence="2" key="1">
    <citation type="journal article" date="2024" name="Front. Bioeng. Biotechnol.">
        <title>Genome-scale model development and genomic sequencing of the oleaginous clade Lipomyces.</title>
        <authorList>
            <person name="Czajka J.J."/>
            <person name="Han Y."/>
            <person name="Kim J."/>
            <person name="Mondo S.J."/>
            <person name="Hofstad B.A."/>
            <person name="Robles A."/>
            <person name="Haridas S."/>
            <person name="Riley R."/>
            <person name="LaButti K."/>
            <person name="Pangilinan J."/>
            <person name="Andreopoulos W."/>
            <person name="Lipzen A."/>
            <person name="Yan J."/>
            <person name="Wang M."/>
            <person name="Ng V."/>
            <person name="Grigoriev I.V."/>
            <person name="Spatafora J.W."/>
            <person name="Magnuson J.K."/>
            <person name="Baker S.E."/>
            <person name="Pomraning K.R."/>
        </authorList>
    </citation>
    <scope>NUCLEOTIDE SEQUENCE [LARGE SCALE GENOMIC DNA]</scope>
    <source>
        <strain evidence="2">CBS 7786</strain>
    </source>
</reference>
<dbReference type="Proteomes" id="UP001433508">
    <property type="component" value="Unassembled WGS sequence"/>
</dbReference>
<protein>
    <submittedName>
        <fullName evidence="1">Uncharacterized protein</fullName>
    </submittedName>
</protein>